<evidence type="ECO:0000313" key="18">
    <source>
        <dbReference type="EMBL" id="KDR21915.1"/>
    </source>
</evidence>
<comment type="subcellular location">
    <subcellularLocation>
        <location evidence="1">Cell membrane</location>
    </subcellularLocation>
</comment>
<evidence type="ECO:0000256" key="17">
    <source>
        <dbReference type="SAM" id="SignalP"/>
    </source>
</evidence>
<dbReference type="InterPro" id="IPR029033">
    <property type="entry name" value="His_PPase_superfam"/>
</dbReference>
<feature type="disulfide bond" evidence="16">
    <location>
        <begin position="59"/>
        <end position="396"/>
    </location>
</feature>
<evidence type="ECO:0000256" key="12">
    <source>
        <dbReference type="ARBA" id="ARBA00043668"/>
    </source>
</evidence>
<dbReference type="PIRSF" id="PIRSF000894">
    <property type="entry name" value="Acid_phosphatase"/>
    <property type="match status" value="1"/>
</dbReference>
<evidence type="ECO:0000256" key="1">
    <source>
        <dbReference type="ARBA" id="ARBA00004236"/>
    </source>
</evidence>
<dbReference type="EMBL" id="KK852530">
    <property type="protein sequence ID" value="KDR21915.1"/>
    <property type="molecule type" value="Genomic_DNA"/>
</dbReference>
<dbReference type="AlphaFoldDB" id="A0A067RMS2"/>
<name>A0A067RMS2_ZOONE</name>
<keyword evidence="10" id="KW-0325">Glycoprotein</keyword>
<evidence type="ECO:0000256" key="2">
    <source>
        <dbReference type="ARBA" id="ARBA00008422"/>
    </source>
</evidence>
<dbReference type="PANTHER" id="PTHR20963">
    <property type="entry name" value="MULTIPLE INOSITOL POLYPHOSPHATE PHOSPHATASE-RELATED"/>
    <property type="match status" value="1"/>
</dbReference>
<dbReference type="CDD" id="cd07061">
    <property type="entry name" value="HP_HAP_like"/>
    <property type="match status" value="1"/>
</dbReference>
<dbReference type="Proteomes" id="UP000027135">
    <property type="component" value="Unassembled WGS sequence"/>
</dbReference>
<keyword evidence="8" id="KW-0378">Hydrolase</keyword>
<feature type="signal peptide" evidence="17">
    <location>
        <begin position="1"/>
        <end position="23"/>
    </location>
</feature>
<comment type="catalytic activity">
    <reaction evidence="12">
        <text>1D-myo-inositol 1,2,5,6-tetrakisphosphate + H2O = 1D-myo-inositol 1,2,6-trisphosphate + phosphate</text>
        <dbReference type="Rhea" id="RHEA:77119"/>
        <dbReference type="ChEBI" id="CHEBI:15377"/>
        <dbReference type="ChEBI" id="CHEBI:43474"/>
        <dbReference type="ChEBI" id="CHEBI:195535"/>
        <dbReference type="ChEBI" id="CHEBI:195537"/>
        <dbReference type="EC" id="3.1.3.62"/>
    </reaction>
    <physiologicalReaction direction="left-to-right" evidence="12">
        <dbReference type="Rhea" id="RHEA:77120"/>
    </physiologicalReaction>
</comment>
<dbReference type="GO" id="GO:0003993">
    <property type="term" value="F:acid phosphatase activity"/>
    <property type="evidence" value="ECO:0007669"/>
    <property type="project" value="TreeGrafter"/>
</dbReference>
<evidence type="ECO:0000256" key="11">
    <source>
        <dbReference type="ARBA" id="ARBA00031642"/>
    </source>
</evidence>
<keyword evidence="7 17" id="KW-0732">Signal</keyword>
<keyword evidence="9" id="KW-0472">Membrane</keyword>
<dbReference type="GO" id="GO:0005886">
    <property type="term" value="C:plasma membrane"/>
    <property type="evidence" value="ECO:0007669"/>
    <property type="project" value="UniProtKB-SubCell"/>
</dbReference>
<accession>A0A067RMS2</accession>
<comment type="catalytic activity">
    <reaction evidence="15">
        <text>(2R)-2,3-bisphosphoglycerate + H2O = (2R)-2-phosphoglycerate + phosphate</text>
        <dbReference type="Rhea" id="RHEA:27381"/>
        <dbReference type="ChEBI" id="CHEBI:15377"/>
        <dbReference type="ChEBI" id="CHEBI:43474"/>
        <dbReference type="ChEBI" id="CHEBI:58248"/>
        <dbReference type="ChEBI" id="CHEBI:58289"/>
        <dbReference type="EC" id="3.1.3.80"/>
    </reaction>
    <physiologicalReaction direction="left-to-right" evidence="15">
        <dbReference type="Rhea" id="RHEA:27382"/>
    </physiologicalReaction>
</comment>
<dbReference type="Pfam" id="PF00328">
    <property type="entry name" value="His_Phos_2"/>
    <property type="match status" value="1"/>
</dbReference>
<evidence type="ECO:0000256" key="3">
    <source>
        <dbReference type="ARBA" id="ARBA00012976"/>
    </source>
</evidence>
<evidence type="ECO:0000256" key="7">
    <source>
        <dbReference type="ARBA" id="ARBA00022729"/>
    </source>
</evidence>
<dbReference type="OMA" id="RGRSDWC"/>
<dbReference type="EC" id="3.1.3.80" evidence="3"/>
<evidence type="ECO:0000256" key="6">
    <source>
        <dbReference type="ARBA" id="ARBA00022475"/>
    </source>
</evidence>
<evidence type="ECO:0000256" key="13">
    <source>
        <dbReference type="ARBA" id="ARBA00043671"/>
    </source>
</evidence>
<dbReference type="EC" id="3.1.3.62" evidence="4"/>
<protein>
    <recommendedName>
        <fullName evidence="5">Multiple inositol polyphosphate phosphatase 1</fullName>
        <ecNumber evidence="4">3.1.3.62</ecNumber>
        <ecNumber evidence="3">3.1.3.80</ecNumber>
    </recommendedName>
    <alternativeName>
        <fullName evidence="11">2,3-bisphosphoglycerate 3-phosphatase</fullName>
    </alternativeName>
</protein>
<dbReference type="FunCoup" id="A0A067RMS2">
    <property type="interactions" value="415"/>
</dbReference>
<dbReference type="InterPro" id="IPR000560">
    <property type="entry name" value="His_Pase_clade-2"/>
</dbReference>
<feature type="chain" id="PRO_5001648239" description="Multiple inositol polyphosphate phosphatase 1" evidence="17">
    <location>
        <begin position="24"/>
        <end position="451"/>
    </location>
</feature>
<evidence type="ECO:0000256" key="9">
    <source>
        <dbReference type="ARBA" id="ARBA00023136"/>
    </source>
</evidence>
<evidence type="ECO:0000256" key="5">
    <source>
        <dbReference type="ARBA" id="ARBA00018097"/>
    </source>
</evidence>
<evidence type="ECO:0000256" key="15">
    <source>
        <dbReference type="ARBA" id="ARBA00043832"/>
    </source>
</evidence>
<evidence type="ECO:0000256" key="4">
    <source>
        <dbReference type="ARBA" id="ARBA00013040"/>
    </source>
</evidence>
<sequence length="451" mass="52444">MEGTYQWMLVCFICVNTLPALLSEKCLSKSQKTHLYLATKSPYRYLINKNDSSVHYPGCNVLRMWMIVRHGTRYPGSKIIRKMRERLPVLRDSVIQNHKLKRGRLCNEEIAALQTWSSHVEETDEKRLAHEGEDEMVELAERFQNRFPQILPDVYTNSTFKFQFTATQRTTESARHFTVGLFGRRVSRHVWFPEAIYRDPVLRFYKLCQRWRVEVDKNPYSLLERTKFEEGPEMSAALKDVSFHLGFNETMNIGDAILLYITCSFETAWDHRAQSPWCAAFSESNMKVFEYAEDLEHYWIDGYGYNITYKQACPPVKDMMQHFLAEEIPGDEPKAQAVVYFAHSGTLLKMLAHLGLYKDENALLHSNFNTVGKYRKWRVSQIDSFGANLAFILFRCNGQLKVLTLHQEKPVTLPGCPKFDLCPLNVLKQQYKESFTDCNFNDICALSPEAA</sequence>
<gene>
    <name evidence="18" type="ORF">L798_00466</name>
</gene>
<dbReference type="InParanoid" id="A0A067RMS2"/>
<dbReference type="InterPro" id="IPR016274">
    <property type="entry name" value="Histidine_acid_Pase_euk"/>
</dbReference>
<keyword evidence="19" id="KW-1185">Reference proteome</keyword>
<organism evidence="18 19">
    <name type="scientific">Zootermopsis nevadensis</name>
    <name type="common">Dampwood termite</name>
    <dbReference type="NCBI Taxonomy" id="136037"/>
    <lineage>
        <taxon>Eukaryota</taxon>
        <taxon>Metazoa</taxon>
        <taxon>Ecdysozoa</taxon>
        <taxon>Arthropoda</taxon>
        <taxon>Hexapoda</taxon>
        <taxon>Insecta</taxon>
        <taxon>Pterygota</taxon>
        <taxon>Neoptera</taxon>
        <taxon>Polyneoptera</taxon>
        <taxon>Dictyoptera</taxon>
        <taxon>Blattodea</taxon>
        <taxon>Blattoidea</taxon>
        <taxon>Termitoidae</taxon>
        <taxon>Termopsidae</taxon>
        <taxon>Zootermopsis</taxon>
    </lineage>
</organism>
<evidence type="ECO:0000313" key="19">
    <source>
        <dbReference type="Proteomes" id="UP000027135"/>
    </source>
</evidence>
<dbReference type="SUPFAM" id="SSF53254">
    <property type="entry name" value="Phosphoglycerate mutase-like"/>
    <property type="match status" value="1"/>
</dbReference>
<dbReference type="FunFam" id="3.40.50.1240:FF:000014">
    <property type="entry name" value="Multiple inositol polyphosphate phosphatase 1"/>
    <property type="match status" value="1"/>
</dbReference>
<dbReference type="GO" id="GO:0034417">
    <property type="term" value="F:bisphosphoglycerate 3-phosphatase activity"/>
    <property type="evidence" value="ECO:0007669"/>
    <property type="project" value="UniProtKB-EC"/>
</dbReference>
<dbReference type="PANTHER" id="PTHR20963:SF8">
    <property type="entry name" value="MULTIPLE INOSITOL POLYPHOSPHATE PHOSPHATASE 1"/>
    <property type="match status" value="1"/>
</dbReference>
<proteinExistence type="inferred from homology"/>
<dbReference type="Gene3D" id="3.40.50.1240">
    <property type="entry name" value="Phosphoglycerate mutase-like"/>
    <property type="match status" value="1"/>
</dbReference>
<comment type="catalytic activity">
    <reaction evidence="13">
        <text>1D-myo-inositol 1,2,4,5,6-pentakisphosphate + H2O = 1D-myo-inositol 1,2,5,6-tetrakisphosphate + phosphate</text>
        <dbReference type="Rhea" id="RHEA:77115"/>
        <dbReference type="ChEBI" id="CHEBI:15377"/>
        <dbReference type="ChEBI" id="CHEBI:43474"/>
        <dbReference type="ChEBI" id="CHEBI:57798"/>
        <dbReference type="ChEBI" id="CHEBI:195535"/>
        <dbReference type="EC" id="3.1.3.62"/>
    </reaction>
    <physiologicalReaction direction="left-to-right" evidence="13">
        <dbReference type="Rhea" id="RHEA:77116"/>
    </physiologicalReaction>
</comment>
<dbReference type="eggNOG" id="KOG1382">
    <property type="taxonomic scope" value="Eukaryota"/>
</dbReference>
<feature type="disulfide bond" evidence="16">
    <location>
        <begin position="263"/>
        <end position="278"/>
    </location>
</feature>
<dbReference type="STRING" id="136037.A0A067RMS2"/>
<evidence type="ECO:0000256" key="16">
    <source>
        <dbReference type="PIRSR" id="PIRSR000894-2"/>
    </source>
</evidence>
<keyword evidence="16" id="KW-1015">Disulfide bond</keyword>
<comment type="catalytic activity">
    <reaction evidence="14">
        <text>1D-myo-inositol hexakisphosphate + H2O = 1D-myo-inositol 1,2,4,5,6-pentakisphosphate + phosphate</text>
        <dbReference type="Rhea" id="RHEA:16989"/>
        <dbReference type="ChEBI" id="CHEBI:15377"/>
        <dbReference type="ChEBI" id="CHEBI:43474"/>
        <dbReference type="ChEBI" id="CHEBI:57798"/>
        <dbReference type="ChEBI" id="CHEBI:58130"/>
        <dbReference type="EC" id="3.1.3.62"/>
    </reaction>
    <physiologicalReaction direction="left-to-right" evidence="14">
        <dbReference type="Rhea" id="RHEA:16990"/>
    </physiologicalReaction>
</comment>
<feature type="disulfide bond" evidence="16">
    <location>
        <begin position="416"/>
        <end position="422"/>
    </location>
</feature>
<reference evidence="18 19" key="1">
    <citation type="journal article" date="2014" name="Nat. Commun.">
        <title>Molecular traces of alternative social organization in a termite genome.</title>
        <authorList>
            <person name="Terrapon N."/>
            <person name="Li C."/>
            <person name="Robertson H.M."/>
            <person name="Ji L."/>
            <person name="Meng X."/>
            <person name="Booth W."/>
            <person name="Chen Z."/>
            <person name="Childers C.P."/>
            <person name="Glastad K.M."/>
            <person name="Gokhale K."/>
            <person name="Gowin J."/>
            <person name="Gronenberg W."/>
            <person name="Hermansen R.A."/>
            <person name="Hu H."/>
            <person name="Hunt B.G."/>
            <person name="Huylmans A.K."/>
            <person name="Khalil S.M."/>
            <person name="Mitchell R.D."/>
            <person name="Munoz-Torres M.C."/>
            <person name="Mustard J.A."/>
            <person name="Pan H."/>
            <person name="Reese J.T."/>
            <person name="Scharf M.E."/>
            <person name="Sun F."/>
            <person name="Vogel H."/>
            <person name="Xiao J."/>
            <person name="Yang W."/>
            <person name="Yang Z."/>
            <person name="Yang Z."/>
            <person name="Zhou J."/>
            <person name="Zhu J."/>
            <person name="Brent C.S."/>
            <person name="Elsik C.G."/>
            <person name="Goodisman M.A."/>
            <person name="Liberles D.A."/>
            <person name="Roe R.M."/>
            <person name="Vargo E.L."/>
            <person name="Vilcinskas A."/>
            <person name="Wang J."/>
            <person name="Bornberg-Bauer E."/>
            <person name="Korb J."/>
            <person name="Zhang G."/>
            <person name="Liebig J."/>
        </authorList>
    </citation>
    <scope>NUCLEOTIDE SEQUENCE [LARGE SCALE GENOMIC DNA]</scope>
    <source>
        <tissue evidence="18">Whole organism</tissue>
    </source>
</reference>
<evidence type="ECO:0000256" key="14">
    <source>
        <dbReference type="ARBA" id="ARBA00043691"/>
    </source>
</evidence>
<evidence type="ECO:0000256" key="10">
    <source>
        <dbReference type="ARBA" id="ARBA00023180"/>
    </source>
</evidence>
<comment type="similarity">
    <text evidence="2">Belongs to the histidine acid phosphatase family. MINPP1 subfamily.</text>
</comment>
<keyword evidence="6" id="KW-1003">Cell membrane</keyword>
<evidence type="ECO:0000256" key="8">
    <source>
        <dbReference type="ARBA" id="ARBA00022801"/>
    </source>
</evidence>
<dbReference type="GO" id="GO:0052745">
    <property type="term" value="F:inositol phosphate phosphatase activity"/>
    <property type="evidence" value="ECO:0007669"/>
    <property type="project" value="TreeGrafter"/>
</dbReference>